<name>A0ABY3T485_9GAMM</name>
<keyword evidence="5" id="KW-0067">ATP-binding</keyword>
<evidence type="ECO:0000256" key="1">
    <source>
        <dbReference type="ARBA" id="ARBA00010688"/>
    </source>
</evidence>
<accession>A0ABY3T485</accession>
<dbReference type="SUPFAM" id="SSF53613">
    <property type="entry name" value="Ribokinase-like"/>
    <property type="match status" value="1"/>
</dbReference>
<evidence type="ECO:0000256" key="5">
    <source>
        <dbReference type="ARBA" id="ARBA00022840"/>
    </source>
</evidence>
<dbReference type="EMBL" id="CP091244">
    <property type="protein sequence ID" value="UJS26082.1"/>
    <property type="molecule type" value="Genomic_DNA"/>
</dbReference>
<dbReference type="PANTHER" id="PTHR43085">
    <property type="entry name" value="HEXOKINASE FAMILY MEMBER"/>
    <property type="match status" value="1"/>
</dbReference>
<protein>
    <submittedName>
        <fullName evidence="7">Carbohydrate kinase</fullName>
    </submittedName>
</protein>
<organism evidence="7 8">
    <name type="scientific">Thiothrix winogradskyi</name>
    <dbReference type="NCBI Taxonomy" id="96472"/>
    <lineage>
        <taxon>Bacteria</taxon>
        <taxon>Pseudomonadati</taxon>
        <taxon>Pseudomonadota</taxon>
        <taxon>Gammaproteobacteria</taxon>
        <taxon>Thiotrichales</taxon>
        <taxon>Thiotrichaceae</taxon>
        <taxon>Thiothrix</taxon>
    </lineage>
</organism>
<dbReference type="InterPro" id="IPR002173">
    <property type="entry name" value="Carboh/pur_kinase_PfkB_CS"/>
</dbReference>
<dbReference type="InterPro" id="IPR050306">
    <property type="entry name" value="PfkB_Carbo_kinase"/>
</dbReference>
<dbReference type="PROSITE" id="PS00583">
    <property type="entry name" value="PFKB_KINASES_1"/>
    <property type="match status" value="1"/>
</dbReference>
<proteinExistence type="inferred from homology"/>
<dbReference type="PANTHER" id="PTHR43085:SF1">
    <property type="entry name" value="PSEUDOURIDINE KINASE-RELATED"/>
    <property type="match status" value="1"/>
</dbReference>
<evidence type="ECO:0000256" key="2">
    <source>
        <dbReference type="ARBA" id="ARBA00022679"/>
    </source>
</evidence>
<evidence type="ECO:0000259" key="6">
    <source>
        <dbReference type="Pfam" id="PF00294"/>
    </source>
</evidence>
<dbReference type="InterPro" id="IPR011611">
    <property type="entry name" value="PfkB_dom"/>
</dbReference>
<keyword evidence="2" id="KW-0808">Transferase</keyword>
<keyword evidence="4 7" id="KW-0418">Kinase</keyword>
<reference evidence="7" key="1">
    <citation type="journal article" date="2022" name="Microorganisms">
        <title>Two New Species of Filamentous Sulfur Bacteria of the Genus Thiothrix, Thiothrix winogradskyi sp. nov. and 'Candidatus Thiothrix sulfatifontis' sp. nov.</title>
        <authorList>
            <person name="Ravin N.V."/>
            <person name="Rossetti S."/>
            <person name="Beletsky A.V."/>
            <person name="Kadnikov V.V."/>
            <person name="Rudenko T.S."/>
            <person name="Smolyakov D.D."/>
            <person name="Moskvitina M.I."/>
            <person name="Gureeva M.V."/>
            <person name="Mardanov A.V."/>
            <person name="Grabovich M.Y."/>
        </authorList>
    </citation>
    <scope>NUCLEOTIDE SEQUENCE</scope>
    <source>
        <strain evidence="7">CT3</strain>
    </source>
</reference>
<dbReference type="GO" id="GO:0016301">
    <property type="term" value="F:kinase activity"/>
    <property type="evidence" value="ECO:0007669"/>
    <property type="project" value="UniProtKB-KW"/>
</dbReference>
<dbReference type="InterPro" id="IPR029056">
    <property type="entry name" value="Ribokinase-like"/>
</dbReference>
<keyword evidence="3" id="KW-0547">Nucleotide-binding</keyword>
<dbReference type="Proteomes" id="UP001054801">
    <property type="component" value="Chromosome"/>
</dbReference>
<evidence type="ECO:0000313" key="7">
    <source>
        <dbReference type="EMBL" id="UJS26082.1"/>
    </source>
</evidence>
<dbReference type="Pfam" id="PF00294">
    <property type="entry name" value="PfkB"/>
    <property type="match status" value="1"/>
</dbReference>
<keyword evidence="8" id="KW-1185">Reference proteome</keyword>
<dbReference type="Gene3D" id="3.40.1190.20">
    <property type="match status" value="1"/>
</dbReference>
<gene>
    <name evidence="7" type="ORF">L2Y54_08595</name>
</gene>
<evidence type="ECO:0000313" key="8">
    <source>
        <dbReference type="Proteomes" id="UP001054801"/>
    </source>
</evidence>
<sequence length="304" mass="33168">MTANSTISAPRLRPLIFGEVLFDRFPDGTSVLGGAPFNVAWHLQAFGQQPLLLSCVGKDALGEQLQAAMQAWGMDQSGLQLDPHHPTGVVDVQFHDGEPQYEIVPDSAWDFIRQEHLPALPANALLYHGSLALRQPVSRTTWEHLSQQPELPRFIDINLRAPWWDAPSIAPLLRHATYLKLNADELATLIPQAADTEAQIQQLFADSALQYLILTQGAAGAMAIAASGERWHVAPEHTTHIVDTVGAGDAVSSVVLLGLLNGWGMAQTVQRAQQFASAVVGLRGATTRSMAFYQPFIDAWQLTF</sequence>
<dbReference type="RefSeq" id="WP_236501422.1">
    <property type="nucleotide sequence ID" value="NZ_CP091244.1"/>
</dbReference>
<feature type="domain" description="Carbohydrate kinase PfkB" evidence="6">
    <location>
        <begin position="26"/>
        <end position="287"/>
    </location>
</feature>
<dbReference type="CDD" id="cd01167">
    <property type="entry name" value="bac_FRK"/>
    <property type="match status" value="1"/>
</dbReference>
<evidence type="ECO:0000256" key="3">
    <source>
        <dbReference type="ARBA" id="ARBA00022741"/>
    </source>
</evidence>
<evidence type="ECO:0000256" key="4">
    <source>
        <dbReference type="ARBA" id="ARBA00022777"/>
    </source>
</evidence>
<comment type="similarity">
    <text evidence="1">Belongs to the carbohydrate kinase PfkB family.</text>
</comment>